<dbReference type="GO" id="GO:0005694">
    <property type="term" value="C:chromosome"/>
    <property type="evidence" value="ECO:0007669"/>
    <property type="project" value="InterPro"/>
</dbReference>
<feature type="coiled-coil region" evidence="7">
    <location>
        <begin position="677"/>
        <end position="859"/>
    </location>
</feature>
<comment type="subcellular location">
    <subcellularLocation>
        <location evidence="1 7">Cytoplasm</location>
    </subcellularLocation>
</comment>
<feature type="domain" description="SMC hinge" evidence="8">
    <location>
        <begin position="518"/>
        <end position="637"/>
    </location>
</feature>
<dbReference type="GO" id="GO:0006260">
    <property type="term" value="P:DNA replication"/>
    <property type="evidence" value="ECO:0007669"/>
    <property type="project" value="UniProtKB-UniRule"/>
</dbReference>
<comment type="caution">
    <text evidence="9">The sequence shown here is derived from an EMBL/GenBank/DDBJ whole genome shotgun (WGS) entry which is preliminary data.</text>
</comment>
<comment type="similarity">
    <text evidence="7">Belongs to the SMC family.</text>
</comment>
<dbReference type="GO" id="GO:0005524">
    <property type="term" value="F:ATP binding"/>
    <property type="evidence" value="ECO:0007669"/>
    <property type="project" value="UniProtKB-UniRule"/>
</dbReference>
<evidence type="ECO:0000256" key="5">
    <source>
        <dbReference type="ARBA" id="ARBA00023054"/>
    </source>
</evidence>
<evidence type="ECO:0000256" key="3">
    <source>
        <dbReference type="ARBA" id="ARBA00022741"/>
    </source>
</evidence>
<evidence type="ECO:0000313" key="9">
    <source>
        <dbReference type="EMBL" id="KXA62745.1"/>
    </source>
</evidence>
<feature type="binding site" evidence="7">
    <location>
        <begin position="32"/>
        <end position="39"/>
    </location>
    <ligand>
        <name>ATP</name>
        <dbReference type="ChEBI" id="CHEBI:30616"/>
    </ligand>
</feature>
<dbReference type="Pfam" id="PF06470">
    <property type="entry name" value="SMC_hinge"/>
    <property type="match status" value="1"/>
</dbReference>
<dbReference type="GO" id="GO:0007059">
    <property type="term" value="P:chromosome segregation"/>
    <property type="evidence" value="ECO:0007669"/>
    <property type="project" value="UniProtKB-UniRule"/>
</dbReference>
<keyword evidence="6 7" id="KW-0238">DNA-binding</keyword>
<dbReference type="GO" id="GO:0030261">
    <property type="term" value="P:chromosome condensation"/>
    <property type="evidence" value="ECO:0007669"/>
    <property type="project" value="InterPro"/>
</dbReference>
<keyword evidence="3 7" id="KW-0547">Nucleotide-binding</keyword>
<dbReference type="InterPro" id="IPR010935">
    <property type="entry name" value="SMC_hinge"/>
</dbReference>
<reference evidence="9 10" key="1">
    <citation type="submission" date="2016-01" db="EMBL/GenBank/DDBJ databases">
        <authorList>
            <person name="Oliw E.H."/>
        </authorList>
    </citation>
    <scope>NUCLEOTIDE SEQUENCE [LARGE SCALE GENOMIC DNA]</scope>
    <source>
        <strain evidence="9 10">CMW7705B</strain>
    </source>
</reference>
<comment type="function">
    <text evidence="7">Required for chromosome condensation and partitioning.</text>
</comment>
<gene>
    <name evidence="7" type="primary">smc</name>
    <name evidence="9" type="ORF">HMPREF3228_00205</name>
</gene>
<dbReference type="HAMAP" id="MF_01894">
    <property type="entry name" value="Smc_prok"/>
    <property type="match status" value="1"/>
</dbReference>
<evidence type="ECO:0000313" key="10">
    <source>
        <dbReference type="Proteomes" id="UP000070065"/>
    </source>
</evidence>
<sequence length="1179" mass="133982">MYLKEIEIQGFKSFADKTKVVFDQGVTAVVGPNGSGKSNITESLRWALGESSVKSLRGGKMPDVIFAGTESRKPLNYASVVVTLDNNDGFIKDAGQEIRVERHIYRSGDSEYKIDGKKVRLRDIHDLFLDTGLGRDSFSIISQGKVEEIFNSKPEERRAIFEEAAGVLKYKTRRKETESKLQQTQDNLDRLEDIIYELDNQIKPLEKQAENARKFLDLEGQRKAIYLDVLVAQIKENKAELDSTEEELAQVQELLTSYYQNREKLEEENQTLKKQRQDLQAEMAKDQGSLMDLTSLISDLERKLALSKLESEQVAHNQQEAQARLAALEDKRKSLSKEKSDKESSLALLEENLVQNNQKLNRLEAELLAFSDDPDQMIELLRERFVALLQEEADVSNQLTRIQNELENSRQLSQKQADQLEKLKEQLATAKEKASQQKAELETAKEKVQKLLADYQAIAKEQEEQKASYQAQQSQLFDRLDNLKNKQARAQSLENILRNHSNFYAGVKSVLQEKDRLGGIIGAVSEHLTFDVHYQTALEIALGASSQHIIVEDENAATKTIDFLKRNRAGRATFLPLTTIKARTISSQNQDAIAASPGFLGMADELVTFDTRLESIFKNLLATTAIFDTVEHARAAARQVRYQVRMVTLDGTELRTGGSYAGGANRQNNSIFIKPELEQLQKEIAEEEASLRSEETSLKTLQDEMARLTESLETIKSQGEQARIQEQGLSLAYQQTSQQVEELETLWKLQEEELNRLSDGEWQADKEKCQERLATIASDKQNLEAEIEEIKSNKNAIQERYQNLQEELAQARLLKTELQGQKRYEVADIERLGKELDNLNIEQEEIQRLLQEKVDNLEKVDTDLLSQQAEEAKTQKTNLQQGLIRKQFELDDIEGQLDDIASHLDQARQQNEEWIRKQTRAEAKKEKVSERLRHLQSQLTDQYQISYTEALEKSHELENLNLAEQEVKDLEKAIRSLGPVNLEAIEQYEEVYNRLDFLNSQRDDILSAKNLLLETITEMNDEVKERFKSTFEAIRESFKVTFKQMFGGGQADLILTEGDLLTAGVEISVQPPGKKIQSLNLMSGGEKALSALALLFSIIRVKTIPFVILDEVEAALDEANVKRFGDYLNRFDKDSQFIVVTHRKGTMAAADSIYGVTMQESGVSKIVSVKLKDLESIEG</sequence>
<dbReference type="EMBL" id="LRQR01000013">
    <property type="protein sequence ID" value="KXA62745.1"/>
    <property type="molecule type" value="Genomic_DNA"/>
</dbReference>
<dbReference type="PIRSF" id="PIRSF005719">
    <property type="entry name" value="SMC"/>
    <property type="match status" value="1"/>
</dbReference>
<evidence type="ECO:0000256" key="6">
    <source>
        <dbReference type="ARBA" id="ARBA00023125"/>
    </source>
</evidence>
<dbReference type="RefSeq" id="WP_060805272.1">
    <property type="nucleotide sequence ID" value="NZ_JAJNSD010000011.1"/>
</dbReference>
<dbReference type="InterPro" id="IPR011890">
    <property type="entry name" value="SMC_prok"/>
</dbReference>
<feature type="coiled-coil region" evidence="7">
    <location>
        <begin position="890"/>
        <end position="973"/>
    </location>
</feature>
<dbReference type="FunFam" id="3.40.50.300:FF:000984">
    <property type="entry name" value="Chromosome partition protein Smc"/>
    <property type="match status" value="1"/>
</dbReference>
<dbReference type="InterPro" id="IPR003395">
    <property type="entry name" value="RecF/RecN/SMC_N"/>
</dbReference>
<dbReference type="SUPFAM" id="SSF52540">
    <property type="entry name" value="P-loop containing nucleoside triphosphate hydrolases"/>
    <property type="match status" value="1"/>
</dbReference>
<feature type="coiled-coil region" evidence="7">
    <location>
        <begin position="167"/>
        <end position="486"/>
    </location>
</feature>
<dbReference type="Proteomes" id="UP000070065">
    <property type="component" value="Unassembled WGS sequence"/>
</dbReference>
<evidence type="ECO:0000256" key="2">
    <source>
        <dbReference type="ARBA" id="ARBA00022490"/>
    </source>
</evidence>
<evidence type="ECO:0000259" key="8">
    <source>
        <dbReference type="SMART" id="SM00968"/>
    </source>
</evidence>
<comment type="domain">
    <text evidence="7">Contains large globular domains required for ATP hydrolysis at each terminus and a third globular domain forming a flexible hinge near the middle of the molecule. These domains are separated by coiled-coil structures.</text>
</comment>
<dbReference type="FunFam" id="3.40.50.300:FF:000901">
    <property type="entry name" value="Chromosome partition protein Smc"/>
    <property type="match status" value="1"/>
</dbReference>
<dbReference type="PATRIC" id="fig|28037.231.peg.207"/>
<protein>
    <recommendedName>
        <fullName evidence="7">Chromosome partition protein Smc</fullName>
    </recommendedName>
</protein>
<dbReference type="Gene3D" id="1.20.1060.20">
    <property type="match status" value="1"/>
</dbReference>
<dbReference type="CDD" id="cd03278">
    <property type="entry name" value="ABC_SMC_barmotin"/>
    <property type="match status" value="2"/>
</dbReference>
<dbReference type="SUPFAM" id="SSF75553">
    <property type="entry name" value="Smc hinge domain"/>
    <property type="match status" value="1"/>
</dbReference>
<proteinExistence type="inferred from homology"/>
<dbReference type="Pfam" id="PF02463">
    <property type="entry name" value="SMC_N"/>
    <property type="match status" value="1"/>
</dbReference>
<evidence type="ECO:0000256" key="7">
    <source>
        <dbReference type="HAMAP-Rule" id="MF_01894"/>
    </source>
</evidence>
<dbReference type="GO" id="GO:0007062">
    <property type="term" value="P:sister chromatid cohesion"/>
    <property type="evidence" value="ECO:0007669"/>
    <property type="project" value="InterPro"/>
</dbReference>
<dbReference type="GO" id="GO:0005737">
    <property type="term" value="C:cytoplasm"/>
    <property type="evidence" value="ECO:0007669"/>
    <property type="project" value="UniProtKB-SubCell"/>
</dbReference>
<dbReference type="GO" id="GO:0016887">
    <property type="term" value="F:ATP hydrolysis activity"/>
    <property type="evidence" value="ECO:0007669"/>
    <property type="project" value="InterPro"/>
</dbReference>
<keyword evidence="5 7" id="KW-0175">Coiled coil</keyword>
<comment type="subunit">
    <text evidence="7">Homodimer.</text>
</comment>
<dbReference type="InterPro" id="IPR024704">
    <property type="entry name" value="SMC"/>
</dbReference>
<accession>A0A133S2R7</accession>
<evidence type="ECO:0000256" key="4">
    <source>
        <dbReference type="ARBA" id="ARBA00022840"/>
    </source>
</evidence>
<name>A0A133S2R7_STRMT</name>
<keyword evidence="2 7" id="KW-0963">Cytoplasm</keyword>
<dbReference type="GO" id="GO:0003677">
    <property type="term" value="F:DNA binding"/>
    <property type="evidence" value="ECO:0007669"/>
    <property type="project" value="UniProtKB-UniRule"/>
</dbReference>
<dbReference type="SMART" id="SM00968">
    <property type="entry name" value="SMC_hinge"/>
    <property type="match status" value="1"/>
</dbReference>
<dbReference type="Gene3D" id="3.30.70.1620">
    <property type="match status" value="1"/>
</dbReference>
<dbReference type="NCBIfam" id="TIGR02168">
    <property type="entry name" value="SMC_prok_B"/>
    <property type="match status" value="1"/>
</dbReference>
<dbReference type="InterPro" id="IPR027417">
    <property type="entry name" value="P-loop_NTPase"/>
</dbReference>
<dbReference type="Gene3D" id="3.40.50.300">
    <property type="entry name" value="P-loop containing nucleotide triphosphate hydrolases"/>
    <property type="match status" value="2"/>
</dbReference>
<organism evidence="9 10">
    <name type="scientific">Streptococcus mitis</name>
    <dbReference type="NCBI Taxonomy" id="28037"/>
    <lineage>
        <taxon>Bacteria</taxon>
        <taxon>Bacillati</taxon>
        <taxon>Bacillota</taxon>
        <taxon>Bacilli</taxon>
        <taxon>Lactobacillales</taxon>
        <taxon>Streptococcaceae</taxon>
        <taxon>Streptococcus</taxon>
        <taxon>Streptococcus mitis group</taxon>
    </lineage>
</organism>
<dbReference type="PANTHER" id="PTHR43977">
    <property type="entry name" value="STRUCTURAL MAINTENANCE OF CHROMOSOMES PROTEIN 3"/>
    <property type="match status" value="1"/>
</dbReference>
<evidence type="ECO:0000256" key="1">
    <source>
        <dbReference type="ARBA" id="ARBA00004496"/>
    </source>
</evidence>
<keyword evidence="4 7" id="KW-0067">ATP-binding</keyword>
<dbReference type="AlphaFoldDB" id="A0A133S2R7"/>
<dbReference type="InterPro" id="IPR036277">
    <property type="entry name" value="SMC_hinge_sf"/>
</dbReference>